<protein>
    <recommendedName>
        <fullName evidence="4">VCBS repeat-containing protein</fullName>
    </recommendedName>
</protein>
<accession>A0ABV7Z1Q2</accession>
<proteinExistence type="predicted"/>
<dbReference type="EMBL" id="JBHRZG010000001">
    <property type="protein sequence ID" value="MFC3831302.1"/>
    <property type="molecule type" value="Genomic_DNA"/>
</dbReference>
<evidence type="ECO:0000313" key="3">
    <source>
        <dbReference type="Proteomes" id="UP001595803"/>
    </source>
</evidence>
<dbReference type="SUPFAM" id="SSF69318">
    <property type="entry name" value="Integrin alpha N-terminal domain"/>
    <property type="match status" value="1"/>
</dbReference>
<feature type="chain" id="PRO_5045337472" description="VCBS repeat-containing protein" evidence="1">
    <location>
        <begin position="25"/>
        <end position="283"/>
    </location>
</feature>
<comment type="caution">
    <text evidence="2">The sequence shown here is derived from an EMBL/GenBank/DDBJ whole genome shotgun (WGS) entry which is preliminary data.</text>
</comment>
<keyword evidence="3" id="KW-1185">Reference proteome</keyword>
<evidence type="ECO:0000313" key="2">
    <source>
        <dbReference type="EMBL" id="MFC3831302.1"/>
    </source>
</evidence>
<evidence type="ECO:0000256" key="1">
    <source>
        <dbReference type="SAM" id="SignalP"/>
    </source>
</evidence>
<keyword evidence="1" id="KW-0732">Signal</keyword>
<name>A0ABV7Z1Q2_9DEIO</name>
<feature type="signal peptide" evidence="1">
    <location>
        <begin position="1"/>
        <end position="24"/>
    </location>
</feature>
<dbReference type="Proteomes" id="UP001595803">
    <property type="component" value="Unassembled WGS sequence"/>
</dbReference>
<evidence type="ECO:0008006" key="4">
    <source>
        <dbReference type="Google" id="ProtNLM"/>
    </source>
</evidence>
<gene>
    <name evidence="2" type="ORF">ACFOSB_00305</name>
</gene>
<organism evidence="2 3">
    <name type="scientific">Deinococcus rufus</name>
    <dbReference type="NCBI Taxonomy" id="2136097"/>
    <lineage>
        <taxon>Bacteria</taxon>
        <taxon>Thermotogati</taxon>
        <taxon>Deinococcota</taxon>
        <taxon>Deinococci</taxon>
        <taxon>Deinococcales</taxon>
        <taxon>Deinococcaceae</taxon>
        <taxon>Deinococcus</taxon>
    </lineage>
</organism>
<sequence>MASPLLRRAAALALACSLGVPGHAATPLNPVLVRAPGEGHPYLLGAWQGGRWRPGDAALARELGAATYLRGTLAGPAARVALKAPASMGDPCGETFQARLAAPRDARTFEVYTGIPQRPRPVTALPLTSAVYREVVRQELVRRGVRAPVVTLTAVIRTDLDGDGTQEVIVEAGRYRERSGNFPPPTGQPGDYSLLLLRHVAGGRAVTTVLGEHVAPATPWDPGSTEPMPLASLFRLAGVADLNGDGRMEVLTSGTYYEGEAFAAREWTPAGGLKLRLETGCGV</sequence>
<reference evidence="3" key="1">
    <citation type="journal article" date="2019" name="Int. J. Syst. Evol. Microbiol.">
        <title>The Global Catalogue of Microorganisms (GCM) 10K type strain sequencing project: providing services to taxonomists for standard genome sequencing and annotation.</title>
        <authorList>
            <consortium name="The Broad Institute Genomics Platform"/>
            <consortium name="The Broad Institute Genome Sequencing Center for Infectious Disease"/>
            <person name="Wu L."/>
            <person name="Ma J."/>
        </authorList>
    </citation>
    <scope>NUCLEOTIDE SEQUENCE [LARGE SCALE GENOMIC DNA]</scope>
    <source>
        <strain evidence="3">CCTCC AB 2017081</strain>
    </source>
</reference>
<dbReference type="RefSeq" id="WP_322473206.1">
    <property type="nucleotide sequence ID" value="NZ_JBHRZG010000001.1"/>
</dbReference>
<dbReference type="InterPro" id="IPR028994">
    <property type="entry name" value="Integrin_alpha_N"/>
</dbReference>